<sequence>MLQIHNSLTKQKDVFTPIEAGKVKLYVCGMTVYDLCHVGHARVMVVFDVVARYLRACGYEVTYIRNITDIDDKIIARANQNGETIQSLTERFIAEMHQDADALGVIRPDLEPKATESMTEIIVMIETLISKGFAYAADNGDVYYDVSKFDGYGKLSGRHIDELRSGERVAVNEAKDDPLDFVLWKAAKPEEPAWDSVWGRGRPGWHIECSAMSATCLGEHFDIHGGGQDLQFPHHENEIAQSEAAHGCQSVNYWMHNGFVRIDDEKMSKSLGNFFTVREVLARYSPEVVRYFILTSHYRSPLNYSDESLEQAKSALTRYYTALRDVEPEANVVWQNDEEFGVRFAEAMDDDFNTALALSIMADVRQSLNKVSDDSQRTSYLAGLLRSFGDVLGLFQQSAEAFLLGDTDDDDLADKVDALIDGRNTARANKDWTKADQVRDELTAMGIVLEDNAGKTTWRKA</sequence>
<evidence type="ECO:0000256" key="4">
    <source>
        <dbReference type="ARBA" id="ARBA00012832"/>
    </source>
</evidence>
<dbReference type="Pfam" id="PF09190">
    <property type="entry name" value="DALR_2"/>
    <property type="match status" value="1"/>
</dbReference>
<comment type="cofactor">
    <cofactor evidence="1">
        <name>Zn(2+)</name>
        <dbReference type="ChEBI" id="CHEBI:29105"/>
    </cofactor>
</comment>
<protein>
    <recommendedName>
        <fullName evidence="5">Cysteine--tRNA ligase</fullName>
        <ecNumber evidence="4">6.1.1.16</ecNumber>
    </recommendedName>
    <alternativeName>
        <fullName evidence="14">Cysteinyl-tRNA synthetase</fullName>
    </alternativeName>
</protein>
<reference evidence="16" key="1">
    <citation type="journal article" date="2015" name="Nature">
        <title>Complex archaea that bridge the gap between prokaryotes and eukaryotes.</title>
        <authorList>
            <person name="Spang A."/>
            <person name="Saw J.H."/>
            <person name="Jorgensen S.L."/>
            <person name="Zaremba-Niedzwiedzka K."/>
            <person name="Martijn J."/>
            <person name="Lind A.E."/>
            <person name="van Eijk R."/>
            <person name="Schleper C."/>
            <person name="Guy L."/>
            <person name="Ettema T.J."/>
        </authorList>
    </citation>
    <scope>NUCLEOTIDE SEQUENCE</scope>
</reference>
<evidence type="ECO:0000256" key="7">
    <source>
        <dbReference type="ARBA" id="ARBA00022598"/>
    </source>
</evidence>
<dbReference type="InterPro" id="IPR014729">
    <property type="entry name" value="Rossmann-like_a/b/a_fold"/>
</dbReference>
<evidence type="ECO:0000313" key="16">
    <source>
        <dbReference type="EMBL" id="KKN56485.1"/>
    </source>
</evidence>
<dbReference type="SUPFAM" id="SSF47323">
    <property type="entry name" value="Anticodon-binding domain of a subclass of class I aminoacyl-tRNA synthetases"/>
    <property type="match status" value="1"/>
</dbReference>
<dbReference type="InterPro" id="IPR024909">
    <property type="entry name" value="Cys-tRNA/MSH_ligase"/>
</dbReference>
<dbReference type="FunFam" id="3.40.50.620:FF:000009">
    <property type="entry name" value="Cysteine--tRNA ligase"/>
    <property type="match status" value="1"/>
</dbReference>
<keyword evidence="10" id="KW-0862">Zinc</keyword>
<comment type="subcellular location">
    <subcellularLocation>
        <location evidence="2">Cytoplasm</location>
    </subcellularLocation>
</comment>
<evidence type="ECO:0000256" key="12">
    <source>
        <dbReference type="ARBA" id="ARBA00022917"/>
    </source>
</evidence>
<dbReference type="GO" id="GO:0046872">
    <property type="term" value="F:metal ion binding"/>
    <property type="evidence" value="ECO:0007669"/>
    <property type="project" value="UniProtKB-KW"/>
</dbReference>
<dbReference type="GO" id="GO:0005829">
    <property type="term" value="C:cytosol"/>
    <property type="evidence" value="ECO:0007669"/>
    <property type="project" value="TreeGrafter"/>
</dbReference>
<dbReference type="GO" id="GO:0006423">
    <property type="term" value="P:cysteinyl-tRNA aminoacylation"/>
    <property type="evidence" value="ECO:0007669"/>
    <property type="project" value="InterPro"/>
</dbReference>
<comment type="caution">
    <text evidence="16">The sequence shown here is derived from an EMBL/GenBank/DDBJ whole genome shotgun (WGS) entry which is preliminary data.</text>
</comment>
<gene>
    <name evidence="16" type="ORF">LCGC14_0571770</name>
</gene>
<dbReference type="SMART" id="SM00840">
    <property type="entry name" value="DALR_2"/>
    <property type="match status" value="1"/>
</dbReference>
<evidence type="ECO:0000256" key="1">
    <source>
        <dbReference type="ARBA" id="ARBA00001947"/>
    </source>
</evidence>
<evidence type="ECO:0000256" key="3">
    <source>
        <dbReference type="ARBA" id="ARBA00005594"/>
    </source>
</evidence>
<dbReference type="Pfam" id="PF01406">
    <property type="entry name" value="tRNA-synt_1e"/>
    <property type="match status" value="1"/>
</dbReference>
<dbReference type="CDD" id="cd07963">
    <property type="entry name" value="Anticodon_Ia_Cys"/>
    <property type="match status" value="1"/>
</dbReference>
<keyword evidence="13" id="KW-0030">Aminoacyl-tRNA synthetase</keyword>
<evidence type="ECO:0000256" key="9">
    <source>
        <dbReference type="ARBA" id="ARBA00022741"/>
    </source>
</evidence>
<comment type="similarity">
    <text evidence="3">Belongs to the class-I aminoacyl-tRNA synthetase family.</text>
</comment>
<accession>A0A0F9RJ13</accession>
<name>A0A0F9RJ13_9ZZZZ</name>
<keyword evidence="8" id="KW-0479">Metal-binding</keyword>
<keyword evidence="9" id="KW-0547">Nucleotide-binding</keyword>
<feature type="domain" description="Cysteinyl-tRNA synthetase class Ia DALR" evidence="15">
    <location>
        <begin position="343"/>
        <end position="403"/>
    </location>
</feature>
<dbReference type="EMBL" id="LAZR01000841">
    <property type="protein sequence ID" value="KKN56485.1"/>
    <property type="molecule type" value="Genomic_DNA"/>
</dbReference>
<dbReference type="PANTHER" id="PTHR10890:SF3">
    <property type="entry name" value="CYSTEINE--TRNA LIGASE, CYTOPLASMIC"/>
    <property type="match status" value="1"/>
</dbReference>
<keyword evidence="11" id="KW-0067">ATP-binding</keyword>
<keyword evidence="6" id="KW-0963">Cytoplasm</keyword>
<dbReference type="InterPro" id="IPR056411">
    <property type="entry name" value="CysS_C"/>
</dbReference>
<dbReference type="PANTHER" id="PTHR10890">
    <property type="entry name" value="CYSTEINYL-TRNA SYNTHETASE"/>
    <property type="match status" value="1"/>
</dbReference>
<evidence type="ECO:0000256" key="11">
    <source>
        <dbReference type="ARBA" id="ARBA00022840"/>
    </source>
</evidence>
<evidence type="ECO:0000256" key="14">
    <source>
        <dbReference type="ARBA" id="ARBA00031499"/>
    </source>
</evidence>
<dbReference type="InterPro" id="IPR009080">
    <property type="entry name" value="tRNAsynth_Ia_anticodon-bd"/>
</dbReference>
<dbReference type="GO" id="GO:0004817">
    <property type="term" value="F:cysteine-tRNA ligase activity"/>
    <property type="evidence" value="ECO:0007669"/>
    <property type="project" value="UniProtKB-EC"/>
</dbReference>
<dbReference type="InterPro" id="IPR032678">
    <property type="entry name" value="tRNA-synt_1_cat_dom"/>
</dbReference>
<dbReference type="CDD" id="cd00672">
    <property type="entry name" value="CysRS_core"/>
    <property type="match status" value="1"/>
</dbReference>
<dbReference type="HAMAP" id="MF_00041">
    <property type="entry name" value="Cys_tRNA_synth"/>
    <property type="match status" value="1"/>
</dbReference>
<dbReference type="NCBIfam" id="TIGR00435">
    <property type="entry name" value="cysS"/>
    <property type="match status" value="1"/>
</dbReference>
<evidence type="ECO:0000256" key="2">
    <source>
        <dbReference type="ARBA" id="ARBA00004496"/>
    </source>
</evidence>
<dbReference type="SUPFAM" id="SSF52374">
    <property type="entry name" value="Nucleotidylyl transferase"/>
    <property type="match status" value="1"/>
</dbReference>
<evidence type="ECO:0000256" key="8">
    <source>
        <dbReference type="ARBA" id="ARBA00022723"/>
    </source>
</evidence>
<keyword evidence="12" id="KW-0648">Protein biosynthesis</keyword>
<proteinExistence type="inferred from homology"/>
<keyword evidence="7" id="KW-0436">Ligase</keyword>
<evidence type="ECO:0000256" key="13">
    <source>
        <dbReference type="ARBA" id="ARBA00023146"/>
    </source>
</evidence>
<dbReference type="GO" id="GO:0005524">
    <property type="term" value="F:ATP binding"/>
    <property type="evidence" value="ECO:0007669"/>
    <property type="project" value="UniProtKB-KW"/>
</dbReference>
<dbReference type="Pfam" id="PF23493">
    <property type="entry name" value="CysS_C"/>
    <property type="match status" value="1"/>
</dbReference>
<dbReference type="Gene3D" id="1.20.120.1910">
    <property type="entry name" value="Cysteine-tRNA ligase, C-terminal anti-codon recognition domain"/>
    <property type="match status" value="1"/>
</dbReference>
<evidence type="ECO:0000256" key="6">
    <source>
        <dbReference type="ARBA" id="ARBA00022490"/>
    </source>
</evidence>
<evidence type="ECO:0000256" key="10">
    <source>
        <dbReference type="ARBA" id="ARBA00022833"/>
    </source>
</evidence>
<dbReference type="Gene3D" id="3.40.50.620">
    <property type="entry name" value="HUPs"/>
    <property type="match status" value="1"/>
</dbReference>
<dbReference type="EC" id="6.1.1.16" evidence="4"/>
<evidence type="ECO:0000256" key="5">
    <source>
        <dbReference type="ARBA" id="ARBA00014738"/>
    </source>
</evidence>
<dbReference type="AlphaFoldDB" id="A0A0F9RJ13"/>
<evidence type="ECO:0000259" key="15">
    <source>
        <dbReference type="SMART" id="SM00840"/>
    </source>
</evidence>
<dbReference type="InterPro" id="IPR015803">
    <property type="entry name" value="Cys-tRNA-ligase"/>
</dbReference>
<organism evidence="16">
    <name type="scientific">marine sediment metagenome</name>
    <dbReference type="NCBI Taxonomy" id="412755"/>
    <lineage>
        <taxon>unclassified sequences</taxon>
        <taxon>metagenomes</taxon>
        <taxon>ecological metagenomes</taxon>
    </lineage>
</organism>
<dbReference type="InterPro" id="IPR015273">
    <property type="entry name" value="Cys-tRNA-synt_Ia_DALR"/>
</dbReference>
<dbReference type="PRINTS" id="PR00983">
    <property type="entry name" value="TRNASYNTHCYS"/>
</dbReference>